<comment type="caution">
    <text evidence="6">The sequence shown here is derived from an EMBL/GenBank/DDBJ whole genome shotgun (WGS) entry which is preliminary data.</text>
</comment>
<dbReference type="FunFam" id="2.30.29.30:FF:000159">
    <property type="entry name" value="mRNA-decapping enzyme-like protein"/>
    <property type="match status" value="1"/>
</dbReference>
<dbReference type="GO" id="GO:0008047">
    <property type="term" value="F:enzyme activator activity"/>
    <property type="evidence" value="ECO:0007669"/>
    <property type="project" value="InterPro"/>
</dbReference>
<dbReference type="Proteomes" id="UP000237347">
    <property type="component" value="Unassembled WGS sequence"/>
</dbReference>
<evidence type="ECO:0000256" key="4">
    <source>
        <dbReference type="ARBA" id="ARBA00022664"/>
    </source>
</evidence>
<name>A0AAW0LPQ6_QUESU</name>
<dbReference type="InterPro" id="IPR010334">
    <property type="entry name" value="Dcp1"/>
</dbReference>
<dbReference type="GO" id="GO:0031087">
    <property type="term" value="P:deadenylation-independent decapping of nuclear-transcribed mRNA"/>
    <property type="evidence" value="ECO:0007669"/>
    <property type="project" value="TreeGrafter"/>
</dbReference>
<dbReference type="Gene3D" id="2.30.29.30">
    <property type="entry name" value="Pleckstrin-homology domain (PH domain)/Phosphotyrosine-binding domain (PTB)"/>
    <property type="match status" value="1"/>
</dbReference>
<dbReference type="EMBL" id="PKMF04000066">
    <property type="protein sequence ID" value="KAK7853380.1"/>
    <property type="molecule type" value="Genomic_DNA"/>
</dbReference>
<dbReference type="GO" id="GO:0000932">
    <property type="term" value="C:P-body"/>
    <property type="evidence" value="ECO:0007669"/>
    <property type="project" value="TreeGrafter"/>
</dbReference>
<dbReference type="AlphaFoldDB" id="A0AAW0LPQ6"/>
<dbReference type="PANTHER" id="PTHR16290">
    <property type="entry name" value="TRANSCRIPTION FACTOR SMIF DECAPPING ENZYME DCP1"/>
    <property type="match status" value="1"/>
</dbReference>
<evidence type="ECO:0000313" key="7">
    <source>
        <dbReference type="Proteomes" id="UP000237347"/>
    </source>
</evidence>
<evidence type="ECO:0000256" key="5">
    <source>
        <dbReference type="SAM" id="Phobius"/>
    </source>
</evidence>
<dbReference type="CDD" id="cd13182">
    <property type="entry name" value="EVH1-like_Dcp1"/>
    <property type="match status" value="1"/>
</dbReference>
<evidence type="ECO:0000313" key="6">
    <source>
        <dbReference type="EMBL" id="KAK7853380.1"/>
    </source>
</evidence>
<dbReference type="GO" id="GO:0006397">
    <property type="term" value="P:mRNA processing"/>
    <property type="evidence" value="ECO:0007669"/>
    <property type="project" value="UniProtKB-KW"/>
</dbReference>
<reference evidence="6 7" key="1">
    <citation type="journal article" date="2018" name="Sci. Data">
        <title>The draft genome sequence of cork oak.</title>
        <authorList>
            <person name="Ramos A.M."/>
            <person name="Usie A."/>
            <person name="Barbosa P."/>
            <person name="Barros P.M."/>
            <person name="Capote T."/>
            <person name="Chaves I."/>
            <person name="Simoes F."/>
            <person name="Abreu I."/>
            <person name="Carrasquinho I."/>
            <person name="Faro C."/>
            <person name="Guimaraes J.B."/>
            <person name="Mendonca D."/>
            <person name="Nobrega F."/>
            <person name="Rodrigues L."/>
            <person name="Saibo N.J.M."/>
            <person name="Varela M.C."/>
            <person name="Egas C."/>
            <person name="Matos J."/>
            <person name="Miguel C.M."/>
            <person name="Oliveira M.M."/>
            <person name="Ricardo C.P."/>
            <person name="Goncalves S."/>
        </authorList>
    </citation>
    <scope>NUCLEOTIDE SEQUENCE [LARGE SCALE GENOMIC DNA]</scope>
    <source>
        <strain evidence="7">cv. HL8</strain>
    </source>
</reference>
<proteinExistence type="inferred from homology"/>
<keyword evidence="7" id="KW-1185">Reference proteome</keyword>
<organism evidence="6 7">
    <name type="scientific">Quercus suber</name>
    <name type="common">Cork oak</name>
    <dbReference type="NCBI Taxonomy" id="58331"/>
    <lineage>
        <taxon>Eukaryota</taxon>
        <taxon>Viridiplantae</taxon>
        <taxon>Streptophyta</taxon>
        <taxon>Embryophyta</taxon>
        <taxon>Tracheophyta</taxon>
        <taxon>Spermatophyta</taxon>
        <taxon>Magnoliopsida</taxon>
        <taxon>eudicotyledons</taxon>
        <taxon>Gunneridae</taxon>
        <taxon>Pentapetalae</taxon>
        <taxon>rosids</taxon>
        <taxon>fabids</taxon>
        <taxon>Fagales</taxon>
        <taxon>Fagaceae</taxon>
        <taxon>Quercus</taxon>
    </lineage>
</organism>
<comment type="subcellular location">
    <subcellularLocation>
        <location evidence="1">Cytoplasm</location>
    </subcellularLocation>
</comment>
<accession>A0AAW0LPQ6</accession>
<dbReference type="PANTHER" id="PTHR16290:SF0">
    <property type="entry name" value="DECAPPING PROTEIN 1, ISOFORM A"/>
    <property type="match status" value="1"/>
</dbReference>
<dbReference type="SUPFAM" id="SSF50729">
    <property type="entry name" value="PH domain-like"/>
    <property type="match status" value="1"/>
</dbReference>
<dbReference type="GO" id="GO:0000290">
    <property type="term" value="P:deadenylation-dependent decapping of nuclear-transcribed mRNA"/>
    <property type="evidence" value="ECO:0007669"/>
    <property type="project" value="InterPro"/>
</dbReference>
<keyword evidence="4" id="KW-0507">mRNA processing</keyword>
<sequence length="226" mass="26394">MSQQSGKLMPNLDQQSTKLLNLTVLQRIDPFVEEILITAAHVTFYEFNIDLSQWSRKDVEGSLFVVKRNTQPRFQFIVMNRRNTDNLVENLLGDFEYEVQAPYLLYRNASQEVNGIWFYNARECEDVANLFNSFSCVLMWRYELEDHTHEVNVQHEVLDGMFTFYDLTKARLAIYQVASVTFDLLLLLVLGSYLIVLFSFLVITTRGLDDLISIFRRPPSRKVKTA</sequence>
<dbReference type="InterPro" id="IPR011993">
    <property type="entry name" value="PH-like_dom_sf"/>
</dbReference>
<dbReference type="Pfam" id="PF06058">
    <property type="entry name" value="DCP1"/>
    <property type="match status" value="1"/>
</dbReference>
<keyword evidence="5" id="KW-0472">Membrane</keyword>
<keyword evidence="5" id="KW-1133">Transmembrane helix</keyword>
<comment type="similarity">
    <text evidence="2">Belongs to the DCP1 family.</text>
</comment>
<protein>
    <submittedName>
        <fullName evidence="6">Mrna-decapping enzyme-like protein</fullName>
    </submittedName>
</protein>
<evidence type="ECO:0000256" key="3">
    <source>
        <dbReference type="ARBA" id="ARBA00022490"/>
    </source>
</evidence>
<gene>
    <name evidence="6" type="ORF">CFP56_036112</name>
</gene>
<evidence type="ECO:0000256" key="2">
    <source>
        <dbReference type="ARBA" id="ARBA00008778"/>
    </source>
</evidence>
<feature type="transmembrane region" description="Helical" evidence="5">
    <location>
        <begin position="184"/>
        <end position="208"/>
    </location>
</feature>
<evidence type="ECO:0000256" key="1">
    <source>
        <dbReference type="ARBA" id="ARBA00004496"/>
    </source>
</evidence>
<dbReference type="GO" id="GO:0003729">
    <property type="term" value="F:mRNA binding"/>
    <property type="evidence" value="ECO:0007669"/>
    <property type="project" value="TreeGrafter"/>
</dbReference>
<keyword evidence="5" id="KW-0812">Transmembrane</keyword>
<keyword evidence="3" id="KW-0963">Cytoplasm</keyword>